<comment type="subcellular location">
    <subcellularLocation>
        <location evidence="6">Cytoplasm</location>
        <location evidence="6">Cytoskeleton</location>
    </subcellularLocation>
</comment>
<dbReference type="Proteomes" id="UP000762676">
    <property type="component" value="Unassembled WGS sequence"/>
</dbReference>
<keyword evidence="6" id="KW-0493">Microtubule</keyword>
<comment type="caution">
    <text evidence="9">The sequence shown here is derived from an EMBL/GenBank/DDBJ whole genome shotgun (WGS) entry which is preliminary data.</text>
</comment>
<evidence type="ECO:0000256" key="8">
    <source>
        <dbReference type="SAM" id="MobiDB-lite"/>
    </source>
</evidence>
<gene>
    <name evidence="9" type="ORF">ElyMa_002291800</name>
</gene>
<dbReference type="GO" id="GO:0005829">
    <property type="term" value="C:cytosol"/>
    <property type="evidence" value="ECO:0007669"/>
    <property type="project" value="TreeGrafter"/>
</dbReference>
<dbReference type="InterPro" id="IPR004226">
    <property type="entry name" value="TBCA"/>
</dbReference>
<dbReference type="InterPro" id="IPR036126">
    <property type="entry name" value="TBCA_sf"/>
</dbReference>
<dbReference type="PANTHER" id="PTHR21500:SF0">
    <property type="entry name" value="TUBULIN-SPECIFIC CHAPERONE A"/>
    <property type="match status" value="1"/>
</dbReference>
<dbReference type="Gene3D" id="1.20.58.90">
    <property type="match status" value="1"/>
</dbReference>
<name>A0AAV4G280_9GAST</name>
<evidence type="ECO:0000256" key="2">
    <source>
        <dbReference type="ARBA" id="ARBA00006806"/>
    </source>
</evidence>
<dbReference type="GO" id="GO:0007023">
    <property type="term" value="P:post-chaperonin tubulin folding pathway"/>
    <property type="evidence" value="ECO:0007669"/>
    <property type="project" value="UniProtKB-UniRule"/>
</dbReference>
<evidence type="ECO:0000313" key="9">
    <source>
        <dbReference type="EMBL" id="GFR79577.1"/>
    </source>
</evidence>
<dbReference type="Pfam" id="PF02970">
    <property type="entry name" value="TBCA"/>
    <property type="match status" value="1"/>
</dbReference>
<evidence type="ECO:0000256" key="1">
    <source>
        <dbReference type="ARBA" id="ARBA00003046"/>
    </source>
</evidence>
<dbReference type="AlphaFoldDB" id="A0AAV4G280"/>
<keyword evidence="10" id="KW-1185">Reference proteome</keyword>
<evidence type="ECO:0000256" key="5">
    <source>
        <dbReference type="ARBA" id="ARBA00026055"/>
    </source>
</evidence>
<comment type="subunit">
    <text evidence="5 6">Supercomplex made of cofactors A to E. Cofactors A and D function by capturing and stabilizing tubulin in a quasi-native conformation. Cofactor E binds to the cofactor D-tubulin complex; interaction with cofactor C then causes the release of tubulin polypeptides that are committed to the native state.</text>
</comment>
<organism evidence="9 10">
    <name type="scientific">Elysia marginata</name>
    <dbReference type="NCBI Taxonomy" id="1093978"/>
    <lineage>
        <taxon>Eukaryota</taxon>
        <taxon>Metazoa</taxon>
        <taxon>Spiralia</taxon>
        <taxon>Lophotrochozoa</taxon>
        <taxon>Mollusca</taxon>
        <taxon>Gastropoda</taxon>
        <taxon>Heterobranchia</taxon>
        <taxon>Euthyneura</taxon>
        <taxon>Panpulmonata</taxon>
        <taxon>Sacoglossa</taxon>
        <taxon>Placobranchoidea</taxon>
        <taxon>Plakobranchidae</taxon>
        <taxon>Elysia</taxon>
    </lineage>
</organism>
<protein>
    <recommendedName>
        <fullName evidence="3 6">Tubulin-specific chaperone A</fullName>
    </recommendedName>
</protein>
<feature type="coiled-coil region" evidence="7">
    <location>
        <begin position="16"/>
        <end position="43"/>
    </location>
</feature>
<evidence type="ECO:0000313" key="10">
    <source>
        <dbReference type="Proteomes" id="UP000762676"/>
    </source>
</evidence>
<keyword evidence="4 6" id="KW-0143">Chaperone</keyword>
<dbReference type="GO" id="GO:0048487">
    <property type="term" value="F:beta-tubulin binding"/>
    <property type="evidence" value="ECO:0007669"/>
    <property type="project" value="InterPro"/>
</dbReference>
<feature type="region of interest" description="Disordered" evidence="8">
    <location>
        <begin position="113"/>
        <end position="154"/>
    </location>
</feature>
<feature type="compositionally biased region" description="Polar residues" evidence="8">
    <location>
        <begin position="125"/>
        <end position="138"/>
    </location>
</feature>
<comment type="function">
    <text evidence="1">Tubulin-folding protein; involved in the early step of the tubulin folding pathway.</text>
</comment>
<evidence type="ECO:0000256" key="7">
    <source>
        <dbReference type="SAM" id="Coils"/>
    </source>
</evidence>
<dbReference type="PANTHER" id="PTHR21500">
    <property type="entry name" value="TUBULIN-SPECIFIC CHAPERONE A"/>
    <property type="match status" value="1"/>
</dbReference>
<dbReference type="SUPFAM" id="SSF46988">
    <property type="entry name" value="Tubulin chaperone cofactor A"/>
    <property type="match status" value="1"/>
</dbReference>
<dbReference type="GO" id="GO:0005874">
    <property type="term" value="C:microtubule"/>
    <property type="evidence" value="ECO:0007669"/>
    <property type="project" value="UniProtKB-KW"/>
</dbReference>
<comment type="similarity">
    <text evidence="2 6">Belongs to the TBCA family.</text>
</comment>
<keyword evidence="7" id="KW-0175">Coiled coil</keyword>
<evidence type="ECO:0000256" key="3">
    <source>
        <dbReference type="ARBA" id="ARBA00015002"/>
    </source>
</evidence>
<keyword evidence="6" id="KW-0963">Cytoplasm</keyword>
<sequence length="154" mass="17556">MADPRIKQIKIKTGVVKRLTKEKDSYEKEAKQLEAKVEKMKADGKDEYDIKKQGEVLQESRSMVPDTIRRLKKAYDELDELLKTTALNTTLKSLGLRINKIKNKTKILRLKSNSTIKDEKEDGSVTLSGNQGSVQQDTASHRILRATKPEEDKE</sequence>
<keyword evidence="6" id="KW-0206">Cytoskeleton</keyword>
<accession>A0AAV4G280</accession>
<evidence type="ECO:0000256" key="4">
    <source>
        <dbReference type="ARBA" id="ARBA00023186"/>
    </source>
</evidence>
<proteinExistence type="inferred from homology"/>
<dbReference type="GO" id="GO:0007021">
    <property type="term" value="P:tubulin complex assembly"/>
    <property type="evidence" value="ECO:0007669"/>
    <property type="project" value="UniProtKB-UniRule"/>
</dbReference>
<dbReference type="EMBL" id="BMAT01004750">
    <property type="protein sequence ID" value="GFR79577.1"/>
    <property type="molecule type" value="Genomic_DNA"/>
</dbReference>
<evidence type="ECO:0000256" key="6">
    <source>
        <dbReference type="RuleBase" id="RU364030"/>
    </source>
</evidence>
<reference evidence="9 10" key="1">
    <citation type="journal article" date="2021" name="Elife">
        <title>Chloroplast acquisition without the gene transfer in kleptoplastic sea slugs, Plakobranchus ocellatus.</title>
        <authorList>
            <person name="Maeda T."/>
            <person name="Takahashi S."/>
            <person name="Yoshida T."/>
            <person name="Shimamura S."/>
            <person name="Takaki Y."/>
            <person name="Nagai Y."/>
            <person name="Toyoda A."/>
            <person name="Suzuki Y."/>
            <person name="Arimoto A."/>
            <person name="Ishii H."/>
            <person name="Satoh N."/>
            <person name="Nishiyama T."/>
            <person name="Hasebe M."/>
            <person name="Maruyama T."/>
            <person name="Minagawa J."/>
            <person name="Obokata J."/>
            <person name="Shigenobu S."/>
        </authorList>
    </citation>
    <scope>NUCLEOTIDE SEQUENCE [LARGE SCALE GENOMIC DNA]</scope>
</reference>